<feature type="signal peptide" evidence="1">
    <location>
        <begin position="1"/>
        <end position="19"/>
    </location>
</feature>
<dbReference type="HOGENOM" id="CLU_1699908_0_0_1"/>
<dbReference type="Proteomes" id="UP000015102">
    <property type="component" value="Unassembled WGS sequence"/>
</dbReference>
<dbReference type="EMBL" id="CAQQ02141041">
    <property type="status" value="NOT_ANNOTATED_CDS"/>
    <property type="molecule type" value="Genomic_DNA"/>
</dbReference>
<sequence>GLKNILFCFAILSFPFVDEFIHFTASCSALGLRNLKIWSEKSYDHAALSLSSKIVFGSIIPLVNFEQKFSVEVLDREEWLYFSREPVSDINIFTDGSKSRGGGRIVVHNLFDVPERLCSPSRAQTKDRQLGTSANSAFKEMNEAKTYTNMLFENT</sequence>
<name>T1GVS6_MEGSC</name>
<keyword evidence="3" id="KW-1185">Reference proteome</keyword>
<dbReference type="EMBL" id="CAQQ02141042">
    <property type="status" value="NOT_ANNOTATED_CDS"/>
    <property type="molecule type" value="Genomic_DNA"/>
</dbReference>
<evidence type="ECO:0008006" key="4">
    <source>
        <dbReference type="Google" id="ProtNLM"/>
    </source>
</evidence>
<reference evidence="2" key="2">
    <citation type="submission" date="2015-06" db="UniProtKB">
        <authorList>
            <consortium name="EnsemblMetazoa"/>
        </authorList>
    </citation>
    <scope>IDENTIFICATION</scope>
</reference>
<accession>T1GVS6</accession>
<feature type="chain" id="PRO_5004577203" description="RNase H type-1 domain-containing protein" evidence="1">
    <location>
        <begin position="20"/>
        <end position="155"/>
    </location>
</feature>
<evidence type="ECO:0000313" key="3">
    <source>
        <dbReference type="Proteomes" id="UP000015102"/>
    </source>
</evidence>
<proteinExistence type="predicted"/>
<organism evidence="2 3">
    <name type="scientific">Megaselia scalaris</name>
    <name type="common">Humpbacked fly</name>
    <name type="synonym">Phora scalaris</name>
    <dbReference type="NCBI Taxonomy" id="36166"/>
    <lineage>
        <taxon>Eukaryota</taxon>
        <taxon>Metazoa</taxon>
        <taxon>Ecdysozoa</taxon>
        <taxon>Arthropoda</taxon>
        <taxon>Hexapoda</taxon>
        <taxon>Insecta</taxon>
        <taxon>Pterygota</taxon>
        <taxon>Neoptera</taxon>
        <taxon>Endopterygota</taxon>
        <taxon>Diptera</taxon>
        <taxon>Brachycera</taxon>
        <taxon>Muscomorpha</taxon>
        <taxon>Platypezoidea</taxon>
        <taxon>Phoridae</taxon>
        <taxon>Megaseliini</taxon>
        <taxon>Megaselia</taxon>
    </lineage>
</organism>
<dbReference type="AlphaFoldDB" id="T1GVS6"/>
<protein>
    <recommendedName>
        <fullName evidence="4">RNase H type-1 domain-containing protein</fullName>
    </recommendedName>
</protein>
<keyword evidence="1" id="KW-0732">Signal</keyword>
<evidence type="ECO:0000313" key="2">
    <source>
        <dbReference type="EnsemblMetazoa" id="MESCA007892-PA"/>
    </source>
</evidence>
<evidence type="ECO:0000256" key="1">
    <source>
        <dbReference type="SAM" id="SignalP"/>
    </source>
</evidence>
<reference evidence="3" key="1">
    <citation type="submission" date="2013-02" db="EMBL/GenBank/DDBJ databases">
        <authorList>
            <person name="Hughes D."/>
        </authorList>
    </citation>
    <scope>NUCLEOTIDE SEQUENCE</scope>
    <source>
        <strain>Durham</strain>
        <strain evidence="3">NC isolate 2 -- Noor lab</strain>
    </source>
</reference>
<dbReference type="EnsemblMetazoa" id="MESCA007892-RA">
    <property type="protein sequence ID" value="MESCA007892-PA"/>
    <property type="gene ID" value="MESCA007892"/>
</dbReference>